<dbReference type="GeneID" id="5325994"/>
<dbReference type="AlphaFoldDB" id="A6USQ2"/>
<evidence type="ECO:0000313" key="2">
    <source>
        <dbReference type="Proteomes" id="UP000001107"/>
    </source>
</evidence>
<name>A6USQ2_METVS</name>
<dbReference type="SUPFAM" id="SSF47576">
    <property type="entry name" value="Calponin-homology domain, CH-domain"/>
    <property type="match status" value="1"/>
</dbReference>
<accession>A6USQ2</accession>
<dbReference type="KEGG" id="mvn:Mevan_1632"/>
<organism evidence="1 2">
    <name type="scientific">Methanococcus vannielii (strain ATCC 35089 / DSM 1224 / JCM 13029 / OCM 148 / SB)</name>
    <dbReference type="NCBI Taxonomy" id="406327"/>
    <lineage>
        <taxon>Archaea</taxon>
        <taxon>Methanobacteriati</taxon>
        <taxon>Methanobacteriota</taxon>
        <taxon>Methanomada group</taxon>
        <taxon>Methanococci</taxon>
        <taxon>Methanococcales</taxon>
        <taxon>Methanococcaceae</taxon>
        <taxon>Methanococcus</taxon>
    </lineage>
</organism>
<dbReference type="EMBL" id="CP000742">
    <property type="protein sequence ID" value="ABR55524.1"/>
    <property type="molecule type" value="Genomic_DNA"/>
</dbReference>
<dbReference type="InterPro" id="IPR036872">
    <property type="entry name" value="CH_dom_sf"/>
</dbReference>
<dbReference type="REBASE" id="31295">
    <property type="entry name" value="MvaSBORF1633P"/>
</dbReference>
<keyword evidence="2" id="KW-1185">Reference proteome</keyword>
<dbReference type="HOGENOM" id="CLU_723082_0_0_2"/>
<protein>
    <submittedName>
        <fullName evidence="1">Uncharacterized protein</fullName>
    </submittedName>
</protein>
<proteinExistence type="predicted"/>
<dbReference type="RefSeq" id="WP_012066438.1">
    <property type="nucleotide sequence ID" value="NC_009634.1"/>
</dbReference>
<reference evidence="1" key="1">
    <citation type="submission" date="2007-06" db="EMBL/GenBank/DDBJ databases">
        <title>Complete sequence of Methanococcus vannielii SB.</title>
        <authorList>
            <consortium name="US DOE Joint Genome Institute"/>
            <person name="Copeland A."/>
            <person name="Lucas S."/>
            <person name="Lapidus A."/>
            <person name="Barry K."/>
            <person name="Glavina del Rio T."/>
            <person name="Dalin E."/>
            <person name="Tice H."/>
            <person name="Pitluck S."/>
            <person name="Chain P."/>
            <person name="Malfatti S."/>
            <person name="Shin M."/>
            <person name="Vergez L."/>
            <person name="Schmutz J."/>
            <person name="Larimer F."/>
            <person name="Land M."/>
            <person name="Hauser L."/>
            <person name="Kyrpides N."/>
            <person name="Anderson I."/>
            <person name="Sieprawska-Lupa M."/>
            <person name="Whitman W.B."/>
            <person name="Richardson P."/>
        </authorList>
    </citation>
    <scope>NUCLEOTIDE SEQUENCE [LARGE SCALE GENOMIC DNA]</scope>
    <source>
        <strain evidence="1">SB</strain>
    </source>
</reference>
<dbReference type="Proteomes" id="UP000001107">
    <property type="component" value="Chromosome"/>
</dbReference>
<sequence>MADIKTHLRELSVIAGILYTISEKNINELYQMHPKDFFKYLSSKISNDISNASNITYLPDFNNYKSIMCNGINLGKKIVDLGIVDDYTKIYWLGSDSQKNDPVDLKVGNTGFSLKEESYILENMGLYKYLNTMTNSKFERGLHIFENFAEAEYAKWFEYTWNSMLGWLKTNNNIWSLTKNDKTSEIKIVNSEVQFIINGTVISKLPNRNISVKEYIEHTDSKSREKVFSKWINSKFKKDKKYIDLKNICSQKAGSELCNYISRNYNPVGLARFLQIYENGYYYAKTTEKDIEIYYVPSISEFEKDIEIDKIEYSIPKSQLNIITTVKNKITGNSLEFRNECRFSHGQFNGTPEAKMYYGRNTDLSDIYEKKY</sequence>
<gene>
    <name evidence="1" type="ordered locus">Mevan_1632</name>
</gene>
<evidence type="ECO:0000313" key="1">
    <source>
        <dbReference type="EMBL" id="ABR55524.1"/>
    </source>
</evidence>